<dbReference type="GO" id="GO:0022857">
    <property type="term" value="F:transmembrane transporter activity"/>
    <property type="evidence" value="ECO:0007669"/>
    <property type="project" value="InterPro"/>
</dbReference>
<feature type="transmembrane region" description="Helical" evidence="6">
    <location>
        <begin position="208"/>
        <end position="229"/>
    </location>
</feature>
<comment type="similarity">
    <text evidence="2 6">Belongs to the drug/metabolite transporter (DMT) superfamily. Plant drug/metabolite exporter (P-DME) (TC 2.A.7.4) family.</text>
</comment>
<dbReference type="GeneID" id="105049179"/>
<feature type="transmembrane region" description="Helical" evidence="6">
    <location>
        <begin position="179"/>
        <end position="201"/>
    </location>
</feature>
<dbReference type="InParanoid" id="A0A6I9RIZ2"/>
<feature type="transmembrane region" description="Helical" evidence="6">
    <location>
        <begin position="103"/>
        <end position="129"/>
    </location>
</feature>
<evidence type="ECO:0000313" key="9">
    <source>
        <dbReference type="RefSeq" id="XP_010927049.1"/>
    </source>
</evidence>
<keyword evidence="3 6" id="KW-0812">Transmembrane</keyword>
<dbReference type="RefSeq" id="XP_010927049.1">
    <property type="nucleotide sequence ID" value="XM_010928747.3"/>
</dbReference>
<dbReference type="Pfam" id="PF00892">
    <property type="entry name" value="EamA"/>
    <property type="match status" value="2"/>
</dbReference>
<keyword evidence="4 6" id="KW-1133">Transmembrane helix</keyword>
<dbReference type="InterPro" id="IPR030184">
    <property type="entry name" value="WAT1-related"/>
</dbReference>
<evidence type="ECO:0000256" key="6">
    <source>
        <dbReference type="RuleBase" id="RU363077"/>
    </source>
</evidence>
<dbReference type="OrthoDB" id="770296at2759"/>
<proteinExistence type="inferred from homology"/>
<feature type="transmembrane region" description="Helical" evidence="6">
    <location>
        <begin position="241"/>
        <end position="260"/>
    </location>
</feature>
<comment type="subcellular location">
    <subcellularLocation>
        <location evidence="1 6">Membrane</location>
        <topology evidence="1 6">Multi-pass membrane protein</topology>
    </subcellularLocation>
</comment>
<keyword evidence="5 6" id="KW-0472">Membrane</keyword>
<reference evidence="9" key="1">
    <citation type="submission" date="2025-08" db="UniProtKB">
        <authorList>
            <consortium name="RefSeq"/>
        </authorList>
    </citation>
    <scope>IDENTIFICATION</scope>
</reference>
<dbReference type="PANTHER" id="PTHR31218">
    <property type="entry name" value="WAT1-RELATED PROTEIN"/>
    <property type="match status" value="1"/>
</dbReference>
<feature type="transmembrane region" description="Helical" evidence="6">
    <location>
        <begin position="78"/>
        <end position="97"/>
    </location>
</feature>
<feature type="transmembrane region" description="Helical" evidence="6">
    <location>
        <begin position="12"/>
        <end position="35"/>
    </location>
</feature>
<keyword evidence="8" id="KW-1185">Reference proteome</keyword>
<evidence type="ECO:0000256" key="2">
    <source>
        <dbReference type="ARBA" id="ARBA00007635"/>
    </source>
</evidence>
<sequence>MVYVLVSAMESCNSYVLMILSQLSIAVFIILQQSVVASSDAISPTILVLYEHLLSATLLSSLALLLDRANRPKVSLPFLFWAFFAGFLQITLAQLMLTMSLRYITASFQSVAMNTTPVVVFVLAVACGREPFRFGGVQGQAKLWGFLVSAAGATVMVVFPDAEPHRLTGYPWTGDRSIGCLMAGLGILGAATGAILVEYVATKYSADLTLSAMMNVSGTIQTAMIAALTERDLSSWRVSSTGNLLTILYGGTAVTGLTYLATNWCIHKEGPVFTSAFSPLLIVFSFLLEMLILHHAAHLASIIGATLVVGGLYLLLWAKSKDHKMMKIVIEGQSHAIEGSTAEPLLLNNV</sequence>
<dbReference type="InterPro" id="IPR000620">
    <property type="entry name" value="EamA_dom"/>
</dbReference>
<feature type="domain" description="EamA" evidence="7">
    <location>
        <begin position="178"/>
        <end position="316"/>
    </location>
</feature>
<feature type="transmembrane region" description="Helical" evidence="6">
    <location>
        <begin position="299"/>
        <end position="318"/>
    </location>
</feature>
<evidence type="ECO:0000256" key="4">
    <source>
        <dbReference type="ARBA" id="ARBA00022989"/>
    </source>
</evidence>
<dbReference type="SUPFAM" id="SSF103481">
    <property type="entry name" value="Multidrug resistance efflux transporter EmrE"/>
    <property type="match status" value="2"/>
</dbReference>
<evidence type="ECO:0000256" key="1">
    <source>
        <dbReference type="ARBA" id="ARBA00004141"/>
    </source>
</evidence>
<evidence type="ECO:0000259" key="7">
    <source>
        <dbReference type="Pfam" id="PF00892"/>
    </source>
</evidence>
<evidence type="ECO:0000256" key="5">
    <source>
        <dbReference type="ARBA" id="ARBA00023136"/>
    </source>
</evidence>
<dbReference type="Proteomes" id="UP000504607">
    <property type="component" value="Chromosome 7"/>
</dbReference>
<organism evidence="8 9">
    <name type="scientific">Elaeis guineensis var. tenera</name>
    <name type="common">Oil palm</name>
    <dbReference type="NCBI Taxonomy" id="51953"/>
    <lineage>
        <taxon>Eukaryota</taxon>
        <taxon>Viridiplantae</taxon>
        <taxon>Streptophyta</taxon>
        <taxon>Embryophyta</taxon>
        <taxon>Tracheophyta</taxon>
        <taxon>Spermatophyta</taxon>
        <taxon>Magnoliopsida</taxon>
        <taxon>Liliopsida</taxon>
        <taxon>Arecaceae</taxon>
        <taxon>Arecoideae</taxon>
        <taxon>Cocoseae</taxon>
        <taxon>Elaeidinae</taxon>
        <taxon>Elaeis</taxon>
    </lineage>
</organism>
<dbReference type="GO" id="GO:0016020">
    <property type="term" value="C:membrane"/>
    <property type="evidence" value="ECO:0007669"/>
    <property type="project" value="UniProtKB-SubCell"/>
</dbReference>
<name>A0A6I9RIZ2_ELAGV</name>
<dbReference type="InterPro" id="IPR037185">
    <property type="entry name" value="EmrE-like"/>
</dbReference>
<evidence type="ECO:0000256" key="3">
    <source>
        <dbReference type="ARBA" id="ARBA00022692"/>
    </source>
</evidence>
<dbReference type="KEGG" id="egu:105049179"/>
<protein>
    <recommendedName>
        <fullName evidence="6">WAT1-related protein</fullName>
    </recommendedName>
</protein>
<gene>
    <name evidence="9" type="primary">LOC105049179</name>
</gene>
<feature type="transmembrane region" description="Helical" evidence="6">
    <location>
        <begin position="141"/>
        <end position="159"/>
    </location>
</feature>
<feature type="domain" description="EamA" evidence="7">
    <location>
        <begin position="15"/>
        <end position="137"/>
    </location>
</feature>
<dbReference type="AlphaFoldDB" id="A0A6I9RIZ2"/>
<accession>A0A6I9RIZ2</accession>
<evidence type="ECO:0000313" key="8">
    <source>
        <dbReference type="Proteomes" id="UP000504607"/>
    </source>
</evidence>
<feature type="transmembrane region" description="Helical" evidence="6">
    <location>
        <begin position="272"/>
        <end position="293"/>
    </location>
</feature>
<feature type="transmembrane region" description="Helical" evidence="6">
    <location>
        <begin position="47"/>
        <end position="66"/>
    </location>
</feature>